<dbReference type="AlphaFoldDB" id="A0A418WH86"/>
<protein>
    <submittedName>
        <fullName evidence="1">Hydroxymethylglutaryl-CoA synthase family protein</fullName>
    </submittedName>
</protein>
<dbReference type="OrthoDB" id="8771453at2"/>
<proteinExistence type="predicted"/>
<dbReference type="EMBL" id="QYUK01000011">
    <property type="protein sequence ID" value="RJF89401.1"/>
    <property type="molecule type" value="Genomic_DNA"/>
</dbReference>
<dbReference type="GO" id="GO:0016746">
    <property type="term" value="F:acyltransferase activity"/>
    <property type="evidence" value="ECO:0007669"/>
    <property type="project" value="InterPro"/>
</dbReference>
<comment type="caution">
    <text evidence="1">The sequence shown here is derived from an EMBL/GenBank/DDBJ whole genome shotgun (WGS) entry which is preliminary data.</text>
</comment>
<reference evidence="1 2" key="1">
    <citation type="submission" date="2018-09" db="EMBL/GenBank/DDBJ databases">
        <authorList>
            <person name="Zhu H."/>
        </authorList>
    </citation>
    <scope>NUCLEOTIDE SEQUENCE [LARGE SCALE GENOMIC DNA]</scope>
    <source>
        <strain evidence="1 2">K1W22B-8</strain>
    </source>
</reference>
<keyword evidence="2" id="KW-1185">Reference proteome</keyword>
<accession>A0A418WH86</accession>
<evidence type="ECO:0000313" key="2">
    <source>
        <dbReference type="Proteomes" id="UP000284605"/>
    </source>
</evidence>
<dbReference type="SUPFAM" id="SSF53901">
    <property type="entry name" value="Thiolase-like"/>
    <property type="match status" value="2"/>
</dbReference>
<dbReference type="RefSeq" id="WP_119781189.1">
    <property type="nucleotide sequence ID" value="NZ_QYUK01000011.1"/>
</dbReference>
<gene>
    <name evidence="1" type="ORF">D3874_22495</name>
</gene>
<dbReference type="Proteomes" id="UP000284605">
    <property type="component" value="Unassembled WGS sequence"/>
</dbReference>
<dbReference type="Gene3D" id="3.40.47.10">
    <property type="match status" value="2"/>
</dbReference>
<sequence>MTQRSIKGVGAYLPQLRLDRRAAAKALRWSGLGGGKPGRRAVAGWDEDSLTLGVEAARLAVAPGAEIGTVVMATTSSPFYERSQAGILVDALHLPSRIRTLDVGGSRRSGTSALLAALLDGAGADTLIAAGERRPTRPGNALQLAWGDGGAAVHVGTGEGARLLGWASLAHDLVDVYASRDNPTPYQSEERFIRDTAVAEILVPTIRAALADAGVAAAEIATAIVPEAVDGIYKAVAAATGLKAPNAAELVAAKGGDLGAAHPLFGLCLALGTAAVGDKLLLAGFGGGCDALVLEVTGPVYGAAAAQQAVSHGAVLEDYIRFLSLTGSLDLDWGPRSELEQKTSASVLERYGRDMAGFIGGRDAAGNTQFPKSRIPVAPGVEQTAPMEDVRLADEVGRIVSITADRLNFSPDPPFHFGLVQFAQGARLLMEFTDIGASPAVGDSVVMRFRVKSIDRRRGFRTYFWKAAPLARARLED</sequence>
<name>A0A418WH86_9PROT</name>
<organism evidence="1 2">
    <name type="scientific">Oleomonas cavernae</name>
    <dbReference type="NCBI Taxonomy" id="2320859"/>
    <lineage>
        <taxon>Bacteria</taxon>
        <taxon>Pseudomonadati</taxon>
        <taxon>Pseudomonadota</taxon>
        <taxon>Alphaproteobacteria</taxon>
        <taxon>Acetobacterales</taxon>
        <taxon>Acetobacteraceae</taxon>
        <taxon>Oleomonas</taxon>
    </lineage>
</organism>
<evidence type="ECO:0000313" key="1">
    <source>
        <dbReference type="EMBL" id="RJF89401.1"/>
    </source>
</evidence>
<dbReference type="InterPro" id="IPR016039">
    <property type="entry name" value="Thiolase-like"/>
</dbReference>